<dbReference type="EMBL" id="LHQL01000011">
    <property type="protein sequence ID" value="OOQ49129.1"/>
    <property type="molecule type" value="Genomic_DNA"/>
</dbReference>
<protein>
    <submittedName>
        <fullName evidence="2">Uncharacterized protein</fullName>
    </submittedName>
</protein>
<dbReference type="Proteomes" id="UP000502504">
    <property type="component" value="Chromosome"/>
</dbReference>
<accession>A0AAE7CM00</accession>
<dbReference type="EMBL" id="CP050692">
    <property type="protein sequence ID" value="QIT46101.1"/>
    <property type="molecule type" value="Genomic_DNA"/>
</dbReference>
<evidence type="ECO:0000313" key="1">
    <source>
        <dbReference type="EMBL" id="OOQ49129.1"/>
    </source>
</evidence>
<evidence type="ECO:0000313" key="3">
    <source>
        <dbReference type="Proteomes" id="UP000190306"/>
    </source>
</evidence>
<dbReference type="AlphaFoldDB" id="A0AAE7CM00"/>
<evidence type="ECO:0000313" key="2">
    <source>
        <dbReference type="EMBL" id="QIT46101.1"/>
    </source>
</evidence>
<dbReference type="Proteomes" id="UP000190306">
    <property type="component" value="Chromosome"/>
</dbReference>
<proteinExistence type="predicted"/>
<reference evidence="1 3" key="1">
    <citation type="submission" date="2015-07" db="EMBL/GenBank/DDBJ databases">
        <title>Draft Genome Sequence of Streptomyces antibioticus, IMRU 3720 reveals insights in the evolution of actinomycin biosynthetic gene clusters in Streptomyces.</title>
        <authorList>
            <person name="Crnovcic I."/>
            <person name="Ruckert C."/>
            <person name="Kalinowksi J."/>
            <person name="Keller U."/>
        </authorList>
    </citation>
    <scope>NUCLEOTIDE SEQUENCE [LARGE SCALE GENOMIC DNA]</scope>
    <source>
        <strain evidence="1 3">DSM 41481</strain>
    </source>
</reference>
<keyword evidence="3" id="KW-1185">Reference proteome</keyword>
<gene>
    <name evidence="1" type="ORF">AFM16_22935</name>
    <name evidence="2" type="ORF">HCX60_23360</name>
</gene>
<evidence type="ECO:0000313" key="4">
    <source>
        <dbReference type="Proteomes" id="UP000502504"/>
    </source>
</evidence>
<reference evidence="2 4" key="2">
    <citation type="submission" date="2020-03" db="EMBL/GenBank/DDBJ databases">
        <title>Is there a link between lipid content and antibiotic production in Streptomyces?</title>
        <authorList>
            <person name="David M."/>
            <person name="Lejeune C."/>
            <person name="Abreu S."/>
            <person name="Thibessard A."/>
            <person name="Leblond P."/>
            <person name="Chaminade P."/>
            <person name="Virolle M.-J."/>
        </authorList>
    </citation>
    <scope>NUCLEOTIDE SEQUENCE [LARGE SCALE GENOMIC DNA]</scope>
    <source>
        <strain evidence="2 4">DSM 41481</strain>
    </source>
</reference>
<name>A0AAE7CM00_STRAT</name>
<sequence length="66" mass="7710">MTTPAPHDGPLSDLEFDQFRDLLRRYCAHELDQWEHLQTETPYGPVYVSFSRALPPDTPSEAYRPF</sequence>
<organism evidence="2 4">
    <name type="scientific">Streptomyces antibioticus</name>
    <dbReference type="NCBI Taxonomy" id="1890"/>
    <lineage>
        <taxon>Bacteria</taxon>
        <taxon>Bacillati</taxon>
        <taxon>Actinomycetota</taxon>
        <taxon>Actinomycetes</taxon>
        <taxon>Kitasatosporales</taxon>
        <taxon>Streptomycetaceae</taxon>
        <taxon>Streptomyces</taxon>
    </lineage>
</organism>
<dbReference type="RefSeq" id="WP_030788373.1">
    <property type="nucleotide sequence ID" value="NZ_CM007717.1"/>
</dbReference>